<dbReference type="AlphaFoldDB" id="A0A8S4EBB4"/>
<sequence length="395" mass="46012">MENATVDLPAHLIGGINEIIQKEGFNSYAVDARKVNTNGESYMSDLFTINIKGKTVKCDKQLNLFVKTMMVEGIENAVVSVSDVFLAETFAYNTLNKLFRKLQNDANIPIEERFEMIKVYETSDPKSIILENMAIKGYKTYDRFKIIPVELAELCVKKLAKYHALSFVIEKKDPEFYEREIKNRKINCDFDEYSGFIDHVFDNAVDVLSSEEAKNRLQNFSKTALERCKFLAEEKDTKVCVLNHGDFRINNLLVQEQDDEFLKVIPIDYQQMAYGHPLKDFFYFIFGSTDQEFRKNNLYHLKDFYYNSLKHFLAYFNIQTEDVWPRDQFEKDFEERLDYGMVVGPQIFPFILAAENEIPDISKQGLAGISIAKDNPVYRERIKDLVDEAMKWGII</sequence>
<gene>
    <name evidence="2" type="ORF">PLXY2_LOCUS4882</name>
</gene>
<feature type="domain" description="CHK kinase-like" evidence="1">
    <location>
        <begin position="128"/>
        <end position="315"/>
    </location>
</feature>
<dbReference type="SMART" id="SM00587">
    <property type="entry name" value="CHK"/>
    <property type="match status" value="1"/>
</dbReference>
<dbReference type="PANTHER" id="PTHR11012">
    <property type="entry name" value="PROTEIN KINASE-LIKE DOMAIN-CONTAINING"/>
    <property type="match status" value="1"/>
</dbReference>
<comment type="caution">
    <text evidence="2">The sequence shown here is derived from an EMBL/GenBank/DDBJ whole genome shotgun (WGS) entry which is preliminary data.</text>
</comment>
<dbReference type="InterPro" id="IPR015897">
    <property type="entry name" value="CHK_kinase-like"/>
</dbReference>
<dbReference type="InterPro" id="IPR004119">
    <property type="entry name" value="EcKL"/>
</dbReference>
<dbReference type="Proteomes" id="UP000653454">
    <property type="component" value="Unassembled WGS sequence"/>
</dbReference>
<reference evidence="2" key="1">
    <citation type="submission" date="2020-11" db="EMBL/GenBank/DDBJ databases">
        <authorList>
            <person name="Whiteford S."/>
        </authorList>
    </citation>
    <scope>NUCLEOTIDE SEQUENCE</scope>
</reference>
<protein>
    <submittedName>
        <fullName evidence="2">(diamondback moth) hypothetical protein</fullName>
    </submittedName>
</protein>
<dbReference type="SUPFAM" id="SSF56112">
    <property type="entry name" value="Protein kinase-like (PK-like)"/>
    <property type="match status" value="1"/>
</dbReference>
<evidence type="ECO:0000259" key="1">
    <source>
        <dbReference type="SMART" id="SM00587"/>
    </source>
</evidence>
<accession>A0A8S4EBB4</accession>
<dbReference type="Gene3D" id="3.90.1200.10">
    <property type="match status" value="1"/>
</dbReference>
<dbReference type="EMBL" id="CAJHNJ030000014">
    <property type="protein sequence ID" value="CAG9112475.1"/>
    <property type="molecule type" value="Genomic_DNA"/>
</dbReference>
<keyword evidence="3" id="KW-1185">Reference proteome</keyword>
<dbReference type="PANTHER" id="PTHR11012:SF30">
    <property type="entry name" value="PROTEIN KINASE-LIKE DOMAIN-CONTAINING"/>
    <property type="match status" value="1"/>
</dbReference>
<dbReference type="InterPro" id="IPR011009">
    <property type="entry name" value="Kinase-like_dom_sf"/>
</dbReference>
<evidence type="ECO:0000313" key="2">
    <source>
        <dbReference type="EMBL" id="CAG9112475.1"/>
    </source>
</evidence>
<proteinExistence type="predicted"/>
<name>A0A8S4EBB4_PLUXY</name>
<organism evidence="2 3">
    <name type="scientific">Plutella xylostella</name>
    <name type="common">Diamondback moth</name>
    <name type="synonym">Plutella maculipennis</name>
    <dbReference type="NCBI Taxonomy" id="51655"/>
    <lineage>
        <taxon>Eukaryota</taxon>
        <taxon>Metazoa</taxon>
        <taxon>Ecdysozoa</taxon>
        <taxon>Arthropoda</taxon>
        <taxon>Hexapoda</taxon>
        <taxon>Insecta</taxon>
        <taxon>Pterygota</taxon>
        <taxon>Neoptera</taxon>
        <taxon>Endopterygota</taxon>
        <taxon>Lepidoptera</taxon>
        <taxon>Glossata</taxon>
        <taxon>Ditrysia</taxon>
        <taxon>Yponomeutoidea</taxon>
        <taxon>Plutellidae</taxon>
        <taxon>Plutella</taxon>
    </lineage>
</organism>
<evidence type="ECO:0000313" key="3">
    <source>
        <dbReference type="Proteomes" id="UP000653454"/>
    </source>
</evidence>
<dbReference type="Pfam" id="PF02958">
    <property type="entry name" value="EcKL"/>
    <property type="match status" value="1"/>
</dbReference>